<feature type="domain" description="PPM-type phosphatase" evidence="4">
    <location>
        <begin position="821"/>
        <end position="1018"/>
    </location>
</feature>
<dbReference type="Gene3D" id="2.60.40.10">
    <property type="entry name" value="Immunoglobulins"/>
    <property type="match status" value="1"/>
</dbReference>
<dbReference type="Pfam" id="PF07228">
    <property type="entry name" value="SpoIIE"/>
    <property type="match status" value="1"/>
</dbReference>
<dbReference type="Pfam" id="PF07495">
    <property type="entry name" value="Y_Y_Y"/>
    <property type="match status" value="1"/>
</dbReference>
<feature type="transmembrane region" description="Helical" evidence="3">
    <location>
        <begin position="703"/>
        <end position="723"/>
    </location>
</feature>
<keyword evidence="2" id="KW-0175">Coiled coil</keyword>
<evidence type="ECO:0000313" key="7">
    <source>
        <dbReference type="Proteomes" id="UP000682802"/>
    </source>
</evidence>
<dbReference type="InterPro" id="IPR036457">
    <property type="entry name" value="PPM-type-like_dom_sf"/>
</dbReference>
<dbReference type="InterPro" id="IPR013783">
    <property type="entry name" value="Ig-like_fold"/>
</dbReference>
<protein>
    <submittedName>
        <fullName evidence="6">SpoIIE family protein phosphatase</fullName>
    </submittedName>
</protein>
<keyword evidence="3" id="KW-1133">Transmembrane helix</keyword>
<feature type="domain" description="Two component regulator three Y" evidence="5">
    <location>
        <begin position="634"/>
        <end position="693"/>
    </location>
</feature>
<dbReference type="RefSeq" id="WP_158630963.1">
    <property type="nucleotide sequence ID" value="NZ_CP076128.1"/>
</dbReference>
<gene>
    <name evidence="6" type="ORF">KM029_05190</name>
</gene>
<keyword evidence="1" id="KW-0597">Phosphoprotein</keyword>
<evidence type="ECO:0000313" key="6">
    <source>
        <dbReference type="EMBL" id="QWG08332.1"/>
    </source>
</evidence>
<dbReference type="SUPFAM" id="SSF63829">
    <property type="entry name" value="Calcium-dependent phosphotriesterase"/>
    <property type="match status" value="2"/>
</dbReference>
<accession>A0ABX8GYZ7</accession>
<evidence type="ECO:0000256" key="1">
    <source>
        <dbReference type="ARBA" id="ARBA00022553"/>
    </source>
</evidence>
<feature type="coiled-coil region" evidence="2">
    <location>
        <begin position="723"/>
        <end position="771"/>
    </location>
</feature>
<sequence>MSLIKGPHGSIWAGTQRGGISINNSQSFITIDAHLGLSDNRILDFAKGNKDDIWVATTNGLNRIVNREIKQFLVNSKTRYSIRDIEYDTVNNSLYGINSKGHVFKLNQEFDKIENITLPENVSRFTCLKSDNTGKLWVGTRNHGIFIIENDSVTKRIVFDKNIEINVIQHLDNSKTIIGTNKGVRIINNISDVSPFQFLRNLHVQTLLVDQYKNLWIGTKSNGVYITKNGKITQHINKSNGIENNVTSIIEDDEDGVWIATDNGIFRYNNDAYTFYGKNFKIEERIIQTFQTTDSVTILGSETDLTFIKNNSLKKKIKLPLKTRYLDIIEDSTNNIVIGTNNGVYKLNTDKWVAISNNLAEEKVFRKPCILFKQGNITYSFVGNSLYEVKNQSLHFIKTFDIKIGGSRITQVIYSDENKTLWVATSGKGLVKMDHNFNILSVFNPKNLTSPSYYITDLAIDKNDNLWISTSDSGVCKLHKNADRIISFQDEKLALNIINTLGVDKNGNIWAGGNHGINHITILENDLVRIELYGKDEGFNSLLYYKSSCSVDHNKNLWFGSEKGAIKINPSHEVYSMTPPIIVYEGLEMFSDKFDWENYSSGIDLKTHLPNELRLPHDKNNISIDFVGISMNVPSKIRYRWRLIGYEENFHPLTANSIAFYPNLPTGDYIFQLQALNARGIASKINEDFKFTIEKRFFEKRSIRALAVLVFVSLICYFFYYSIKQERIQREILQEKVNERTREIKNARQKVEKAKETIENTNEELRQINERVRGSIKYAANIQNALIGCDDSFERLFPKSFNLSITKSEVTGDFTWLHENDKYIYLLLIDCTNHGVPAALISIIGNQLLDQLILDFPDIKGAELLSKLDMNLKSALNISENTIISDGMDIAVCRFEKGTRNLNFAGARRPLIIVENDELKTIKSNFCSIGIVFNDVNPSFDNFDMELGENAICYLFSDGFSNQFNIDGEKFKKVNFKKLLFEVSSLPFAEQCSKLYSIFNNWKKGVEQDDDMMVVGFKYETNYAESTRDHKIIRETERIEGD</sequence>
<name>A0ABX8GYZ7_9BACT</name>
<dbReference type="InterPro" id="IPR011123">
    <property type="entry name" value="Y_Y_Y"/>
</dbReference>
<proteinExistence type="predicted"/>
<dbReference type="InterPro" id="IPR015943">
    <property type="entry name" value="WD40/YVTN_repeat-like_dom_sf"/>
</dbReference>
<reference evidence="6 7" key="1">
    <citation type="submission" date="2021-05" db="EMBL/GenBank/DDBJ databases">
        <title>Comparative genomic studies on the polysaccharide-degrading batcterial strains of the Flammeovirga genus.</title>
        <authorList>
            <person name="Zewei F."/>
            <person name="Zheng Z."/>
            <person name="Yu L."/>
            <person name="Ruyue G."/>
            <person name="Yanhong M."/>
            <person name="Yuanyuan C."/>
            <person name="Jingyan G."/>
            <person name="Wenjun H."/>
        </authorList>
    </citation>
    <scope>NUCLEOTIDE SEQUENCE [LARGE SCALE GENOMIC DNA]</scope>
    <source>
        <strain evidence="6 7">YS10</strain>
    </source>
</reference>
<evidence type="ECO:0000256" key="3">
    <source>
        <dbReference type="SAM" id="Phobius"/>
    </source>
</evidence>
<evidence type="ECO:0000259" key="5">
    <source>
        <dbReference type="Pfam" id="PF07495"/>
    </source>
</evidence>
<keyword evidence="7" id="KW-1185">Reference proteome</keyword>
<dbReference type="InterPro" id="IPR001932">
    <property type="entry name" value="PPM-type_phosphatase-like_dom"/>
</dbReference>
<dbReference type="InterPro" id="IPR011110">
    <property type="entry name" value="Reg_prop"/>
</dbReference>
<evidence type="ECO:0000256" key="2">
    <source>
        <dbReference type="SAM" id="Coils"/>
    </source>
</evidence>
<dbReference type="Gene3D" id="3.60.40.10">
    <property type="entry name" value="PPM-type phosphatase domain"/>
    <property type="match status" value="1"/>
</dbReference>
<dbReference type="PANTHER" id="PTHR43547">
    <property type="entry name" value="TWO-COMPONENT HISTIDINE KINASE"/>
    <property type="match status" value="1"/>
</dbReference>
<dbReference type="Gene3D" id="2.130.10.10">
    <property type="entry name" value="YVTN repeat-like/Quinoprotein amine dehydrogenase"/>
    <property type="match status" value="3"/>
</dbReference>
<organism evidence="6 7">
    <name type="scientific">Flammeovirga kamogawensis</name>
    <dbReference type="NCBI Taxonomy" id="373891"/>
    <lineage>
        <taxon>Bacteria</taxon>
        <taxon>Pseudomonadati</taxon>
        <taxon>Bacteroidota</taxon>
        <taxon>Cytophagia</taxon>
        <taxon>Cytophagales</taxon>
        <taxon>Flammeovirgaceae</taxon>
        <taxon>Flammeovirga</taxon>
    </lineage>
</organism>
<evidence type="ECO:0000259" key="4">
    <source>
        <dbReference type="Pfam" id="PF07228"/>
    </source>
</evidence>
<dbReference type="Proteomes" id="UP000682802">
    <property type="component" value="Chromosome 1"/>
</dbReference>
<keyword evidence="3" id="KW-0472">Membrane</keyword>
<dbReference type="Pfam" id="PF07494">
    <property type="entry name" value="Reg_prop"/>
    <property type="match status" value="2"/>
</dbReference>
<dbReference type="EMBL" id="CP076128">
    <property type="protein sequence ID" value="QWG08332.1"/>
    <property type="molecule type" value="Genomic_DNA"/>
</dbReference>
<keyword evidence="3" id="KW-0812">Transmembrane</keyword>
<dbReference type="PANTHER" id="PTHR43547:SF2">
    <property type="entry name" value="HYBRID SIGNAL TRANSDUCTION HISTIDINE KINASE C"/>
    <property type="match status" value="1"/>
</dbReference>